<reference evidence="3" key="1">
    <citation type="submission" date="2022-07" db="EMBL/GenBank/DDBJ databases">
        <title>Genome Sequence of Agrocybe chaxingu.</title>
        <authorList>
            <person name="Buettner E."/>
        </authorList>
    </citation>
    <scope>NUCLEOTIDE SEQUENCE</scope>
    <source>
        <strain evidence="3">MP-N11</strain>
    </source>
</reference>
<accession>A0A9W8TDW1</accession>
<proteinExistence type="predicted"/>
<feature type="coiled-coil region" evidence="1">
    <location>
        <begin position="37"/>
        <end position="64"/>
    </location>
</feature>
<organism evidence="3 4">
    <name type="scientific">Agrocybe chaxingu</name>
    <dbReference type="NCBI Taxonomy" id="84603"/>
    <lineage>
        <taxon>Eukaryota</taxon>
        <taxon>Fungi</taxon>
        <taxon>Dikarya</taxon>
        <taxon>Basidiomycota</taxon>
        <taxon>Agaricomycotina</taxon>
        <taxon>Agaricomycetes</taxon>
        <taxon>Agaricomycetidae</taxon>
        <taxon>Agaricales</taxon>
        <taxon>Agaricineae</taxon>
        <taxon>Strophariaceae</taxon>
        <taxon>Agrocybe</taxon>
    </lineage>
</organism>
<dbReference type="AlphaFoldDB" id="A0A9W8TDW1"/>
<dbReference type="Pfam" id="PF12937">
    <property type="entry name" value="F-box-like"/>
    <property type="match status" value="1"/>
</dbReference>
<comment type="caution">
    <text evidence="3">The sequence shown here is derived from an EMBL/GenBank/DDBJ whole genome shotgun (WGS) entry which is preliminary data.</text>
</comment>
<feature type="domain" description="F-box" evidence="2">
    <location>
        <begin position="84"/>
        <end position="139"/>
    </location>
</feature>
<keyword evidence="1" id="KW-0175">Coiled coil</keyword>
<sequence>MDPPTKPFSSRFPTNYAPTDDEVLEIKNLISVPLVQVAQIKEKMAQIKREISDLQQQYDAWEGTCASILREASVKDYQALLAPIRRLPPEILQQIFLFTIPDNHYAVVSPNDAPVSLTHTCGRWRRIAVKMPSLWTSVHVSIPSQIIEDPDYVKRAIDARVSALKRWIKRSHDYPFDFSVYDPGTELDLEVPRKRLFGLLCSVSKQWRRVKIHAPPDVLQRIAKLKRKDIPLLEEFEVHTNLLSSAVSYNDDDEVIIWGRSMALAAPLLTRFKTNTVSESLRKFRLPYKQLTHLELGHGLLPSREPFLSVSRLAWILPLMTNLVSGSFVVSAASFEFPEQPIKLPQLESLVITEMGREVDCSELFGRLVIPKLKHLTYHSTPLVNAEATLSYMALRTILRIASPTLESLEVNALMFPSREFIINCLRYLANVRKLHFVDMSPSNVPGALHPGTHFDDVLLDTLISTSESPNKYLLPKVEDIRIECLSKFTDAAICEFLGFRSGTLPGIRICALKSFSVVVEHSCPDDGGVPKQMEHLVKAGLALMVMYSGARPYPRAVDASISSGPLSSAYDGLANF</sequence>
<dbReference type="InterPro" id="IPR001810">
    <property type="entry name" value="F-box_dom"/>
</dbReference>
<gene>
    <name evidence="3" type="ORF">NLJ89_g1086</name>
</gene>
<evidence type="ECO:0000256" key="1">
    <source>
        <dbReference type="SAM" id="Coils"/>
    </source>
</evidence>
<dbReference type="Proteomes" id="UP001148786">
    <property type="component" value="Unassembled WGS sequence"/>
</dbReference>
<name>A0A9W8TDW1_9AGAR</name>
<dbReference type="Gene3D" id="1.20.1280.50">
    <property type="match status" value="1"/>
</dbReference>
<evidence type="ECO:0000313" key="4">
    <source>
        <dbReference type="Proteomes" id="UP001148786"/>
    </source>
</evidence>
<dbReference type="EMBL" id="JANKHO010000053">
    <property type="protein sequence ID" value="KAJ3516485.1"/>
    <property type="molecule type" value="Genomic_DNA"/>
</dbReference>
<keyword evidence="4" id="KW-1185">Reference proteome</keyword>
<protein>
    <recommendedName>
        <fullName evidence="2">F-box domain-containing protein</fullName>
    </recommendedName>
</protein>
<evidence type="ECO:0000313" key="3">
    <source>
        <dbReference type="EMBL" id="KAJ3516485.1"/>
    </source>
</evidence>
<dbReference type="OrthoDB" id="3365698at2759"/>
<evidence type="ECO:0000259" key="2">
    <source>
        <dbReference type="Pfam" id="PF12937"/>
    </source>
</evidence>